<protein>
    <recommendedName>
        <fullName evidence="3">Secreted protein</fullName>
    </recommendedName>
</protein>
<sequence>MHRCWVIYELLQRSVEIAEASAAPRIGDTKVFRMLRILFLYLTKVGLQRNFVNQGRAFPRRPRWFLRAGRTLLWLGTGRIRLRGRRGGWICYRYAELS</sequence>
<reference evidence="1 2" key="1">
    <citation type="submission" date="2018-09" db="EMBL/GenBank/DDBJ databases">
        <authorList>
            <person name="Tagini F."/>
        </authorList>
    </citation>
    <scope>NUCLEOTIDE SEQUENCE [LARGE SCALE GENOMIC DNA]</scope>
    <source>
        <strain evidence="1 2">MK42</strain>
    </source>
</reference>
<dbReference type="EMBL" id="UPHL01000094">
    <property type="protein sequence ID" value="VAZ84688.1"/>
    <property type="molecule type" value="Genomic_DNA"/>
</dbReference>
<evidence type="ECO:0000313" key="2">
    <source>
        <dbReference type="Proteomes" id="UP000279331"/>
    </source>
</evidence>
<name>A0AB38UW05_9MYCO</name>
<dbReference type="Proteomes" id="UP000279331">
    <property type="component" value="Unassembled WGS sequence"/>
</dbReference>
<proteinExistence type="predicted"/>
<organism evidence="1 2">
    <name type="scientific">Mycobacterium persicum</name>
    <dbReference type="NCBI Taxonomy" id="1487726"/>
    <lineage>
        <taxon>Bacteria</taxon>
        <taxon>Bacillati</taxon>
        <taxon>Actinomycetota</taxon>
        <taxon>Actinomycetes</taxon>
        <taxon>Mycobacteriales</taxon>
        <taxon>Mycobacteriaceae</taxon>
        <taxon>Mycobacterium</taxon>
    </lineage>
</organism>
<accession>A0AB38UW05</accession>
<comment type="caution">
    <text evidence="1">The sequence shown here is derived from an EMBL/GenBank/DDBJ whole genome shotgun (WGS) entry which is preliminary data.</text>
</comment>
<dbReference type="AlphaFoldDB" id="A0AB38UW05"/>
<gene>
    <name evidence="1" type="ORF">LAUMK42_03512</name>
</gene>
<evidence type="ECO:0008006" key="3">
    <source>
        <dbReference type="Google" id="ProtNLM"/>
    </source>
</evidence>
<evidence type="ECO:0000313" key="1">
    <source>
        <dbReference type="EMBL" id="VAZ84688.1"/>
    </source>
</evidence>